<dbReference type="KEGG" id="tact:SG35_010225"/>
<dbReference type="RefSeq" id="WP_044836321.1">
    <property type="nucleotide sequence ID" value="NZ_CP059735.1"/>
</dbReference>
<keyword evidence="2" id="KW-1185">Reference proteome</keyword>
<proteinExistence type="predicted"/>
<dbReference type="Gene3D" id="2.60.40.4070">
    <property type="match status" value="1"/>
</dbReference>
<sequence length="527" mass="58355">MIQTTETKQDNTKKAAFSEQNLSWKVLANSPIASSRTDDIWFFDEQTGWLVNSSGYVCKTTDGGECWLPKFYVCPGSLGKPYLRCMGWGSEKVGWFGAVTGLGDDGVKNPDNYLNTLLHHTTDGGKTWQRVTNLPKAAPAGICGFYAVNDKVAYGSGTNDPGLPGPGVIKTTDGGASWELFEMSEHADNLIDIYFMDENNGFVVGGKIQPQCEINYAAYPPPRLIKYAQLKPVVLRTCDGGKHWENVAPDFSHFPCGEWGWKIQFINDKFGFISLENFAGAAILKTSDGGKSWRRHAVQDSCGNIINTDLEGIGFINENQGWVGGWGNNFAGLMNCYTQDGGLTWLSEDHNPLVSHSDDRLRINRYRFIGDPVTAGYCSGQQVYKLQFGCSTKKSAFAKSSAFAEQTRLEPAHSCEPSQKKAFSKRQSELALPEHDFDLAYKKHPDGKLEISYLLPEGAEKLFIGLWNQFAFYVKTLVNNQPQGKGRQSIFWDGCDDEGQAVGEGVYICRLSVDGRQGGSQMVEWSR</sequence>
<dbReference type="SUPFAM" id="SSF110296">
    <property type="entry name" value="Oligoxyloglucan reducing end-specific cellobiohydrolase"/>
    <property type="match status" value="2"/>
</dbReference>
<dbReference type="EMBL" id="CP059735">
    <property type="protein sequence ID" value="WDE00964.1"/>
    <property type="molecule type" value="Genomic_DNA"/>
</dbReference>
<protein>
    <recommendedName>
        <fullName evidence="3">Photosynthesis system II assembly factor Ycf48/Hcf136-like domain-containing protein</fullName>
    </recommendedName>
</protein>
<dbReference type="PANTHER" id="PTHR47199:SF2">
    <property type="entry name" value="PHOTOSYSTEM II STABILITY_ASSEMBLY FACTOR HCF136, CHLOROPLASTIC"/>
    <property type="match status" value="1"/>
</dbReference>
<accession>A0AAE9YV86</accession>
<evidence type="ECO:0000313" key="1">
    <source>
        <dbReference type="EMBL" id="WDE00964.1"/>
    </source>
</evidence>
<name>A0AAE9YV86_9GAMM</name>
<dbReference type="PANTHER" id="PTHR47199">
    <property type="entry name" value="PHOTOSYSTEM II STABILITY/ASSEMBLY FACTOR HCF136, CHLOROPLASTIC"/>
    <property type="match status" value="1"/>
</dbReference>
<dbReference type="Proteomes" id="UP000032568">
    <property type="component" value="Chromosome"/>
</dbReference>
<evidence type="ECO:0008006" key="3">
    <source>
        <dbReference type="Google" id="ProtNLM"/>
    </source>
</evidence>
<dbReference type="Gene3D" id="2.130.10.10">
    <property type="entry name" value="YVTN repeat-like/Quinoprotein amine dehydrogenase"/>
    <property type="match status" value="1"/>
</dbReference>
<reference evidence="1 2" key="1">
    <citation type="journal article" date="2015" name="Genome Announc.">
        <title>Draft Genome Sequences of Marine Isolates of Thalassomonas viridans and Thalassomonas actiniarum.</title>
        <authorList>
            <person name="Olonade I."/>
            <person name="van Zyl L.J."/>
            <person name="Trindade M."/>
        </authorList>
    </citation>
    <scope>NUCLEOTIDE SEQUENCE [LARGE SCALE GENOMIC DNA]</scope>
    <source>
        <strain evidence="1 2">A5K-106</strain>
    </source>
</reference>
<dbReference type="InterPro" id="IPR015943">
    <property type="entry name" value="WD40/YVTN_repeat-like_dom_sf"/>
</dbReference>
<gene>
    <name evidence="1" type="ORF">SG35_010225</name>
</gene>
<dbReference type="AlphaFoldDB" id="A0AAE9YV86"/>
<organism evidence="1 2">
    <name type="scientific">Thalassomonas actiniarum</name>
    <dbReference type="NCBI Taxonomy" id="485447"/>
    <lineage>
        <taxon>Bacteria</taxon>
        <taxon>Pseudomonadati</taxon>
        <taxon>Pseudomonadota</taxon>
        <taxon>Gammaproteobacteria</taxon>
        <taxon>Alteromonadales</taxon>
        <taxon>Colwelliaceae</taxon>
        <taxon>Thalassomonas</taxon>
    </lineage>
</organism>
<evidence type="ECO:0000313" key="2">
    <source>
        <dbReference type="Proteomes" id="UP000032568"/>
    </source>
</evidence>
<reference evidence="1 2" key="2">
    <citation type="journal article" date="2022" name="Mar. Drugs">
        <title>Bioassay-Guided Fractionation Leads to the Detection of Cholic Acid Generated by the Rare Thalassomonas sp.</title>
        <authorList>
            <person name="Pheiffer F."/>
            <person name="Schneider Y.K."/>
            <person name="Hansen E.H."/>
            <person name="Andersen J.H."/>
            <person name="Isaksson J."/>
            <person name="Busche T."/>
            <person name="R C."/>
            <person name="Kalinowski J."/>
            <person name="Zyl L.V."/>
            <person name="Trindade M."/>
        </authorList>
    </citation>
    <scope>NUCLEOTIDE SEQUENCE [LARGE SCALE GENOMIC DNA]</scope>
    <source>
        <strain evidence="1 2">A5K-106</strain>
    </source>
</reference>